<sequence>MGLAAPDAQLLLMAPDTSSPPKSAAMERPGELPGLSSRSAGAPGRRLPAEAEVQDVDKSRPRACLFLAAPADAEKPHDCPFFSNSGSSFPPDWAEHFKARSL</sequence>
<gene>
    <name evidence="1" type="ORF">MRATA1EN22A_LOCUS19389</name>
</gene>
<evidence type="ECO:0000313" key="2">
    <source>
        <dbReference type="Proteomes" id="UP001162501"/>
    </source>
</evidence>
<evidence type="ECO:0000313" key="1">
    <source>
        <dbReference type="EMBL" id="CAN0446266.1"/>
    </source>
</evidence>
<dbReference type="EMBL" id="OX596087">
    <property type="protein sequence ID" value="CAN0446266.1"/>
    <property type="molecule type" value="Genomic_DNA"/>
</dbReference>
<proteinExistence type="predicted"/>
<reference evidence="1" key="1">
    <citation type="submission" date="2023-05" db="EMBL/GenBank/DDBJ databases">
        <authorList>
            <consortium name="ELIXIR-Norway"/>
        </authorList>
    </citation>
    <scope>NUCLEOTIDE SEQUENCE</scope>
</reference>
<reference evidence="1" key="2">
    <citation type="submission" date="2025-03" db="EMBL/GenBank/DDBJ databases">
        <authorList>
            <consortium name="ELIXIR-Norway"/>
            <consortium name="Elixir Norway"/>
        </authorList>
    </citation>
    <scope>NUCLEOTIDE SEQUENCE</scope>
</reference>
<name>A0AC59ZK02_RANTA</name>
<protein>
    <submittedName>
        <fullName evidence="1">Uncharacterized protein</fullName>
    </submittedName>
</protein>
<accession>A0AC59ZK02</accession>
<organism evidence="1 2">
    <name type="scientific">Rangifer tarandus platyrhynchus</name>
    <name type="common">Svalbard reindeer</name>
    <dbReference type="NCBI Taxonomy" id="3082113"/>
    <lineage>
        <taxon>Eukaryota</taxon>
        <taxon>Metazoa</taxon>
        <taxon>Chordata</taxon>
        <taxon>Craniata</taxon>
        <taxon>Vertebrata</taxon>
        <taxon>Euteleostomi</taxon>
        <taxon>Mammalia</taxon>
        <taxon>Eutheria</taxon>
        <taxon>Laurasiatheria</taxon>
        <taxon>Artiodactyla</taxon>
        <taxon>Ruminantia</taxon>
        <taxon>Pecora</taxon>
        <taxon>Cervidae</taxon>
        <taxon>Odocoileinae</taxon>
        <taxon>Rangifer</taxon>
    </lineage>
</organism>
<dbReference type="Proteomes" id="UP001162501">
    <property type="component" value="Chromosome 3"/>
</dbReference>